<keyword evidence="18" id="KW-1185">Reference proteome</keyword>
<dbReference type="InterPro" id="IPR020613">
    <property type="entry name" value="Thiolase_CS"/>
</dbReference>
<dbReference type="PROSITE" id="PS00737">
    <property type="entry name" value="THIOLASE_2"/>
    <property type="match status" value="1"/>
</dbReference>
<dbReference type="Pfam" id="PF22691">
    <property type="entry name" value="Thiolase_C_1"/>
    <property type="match status" value="1"/>
</dbReference>
<evidence type="ECO:0000256" key="11">
    <source>
        <dbReference type="ARBA" id="ARBA00023136"/>
    </source>
</evidence>
<dbReference type="PANTHER" id="PTHR15495">
    <property type="entry name" value="NEGATIVE REGULATOR OF VESICLE FORMATION-RELATED"/>
    <property type="match status" value="1"/>
</dbReference>
<feature type="transmembrane region" description="Helical" evidence="12">
    <location>
        <begin position="770"/>
        <end position="788"/>
    </location>
</feature>
<feature type="transmembrane region" description="Helical" evidence="12">
    <location>
        <begin position="1031"/>
        <end position="1049"/>
    </location>
</feature>
<dbReference type="GO" id="GO:0006869">
    <property type="term" value="P:lipid transport"/>
    <property type="evidence" value="ECO:0007669"/>
    <property type="project" value="UniProtKB-KW"/>
</dbReference>
<evidence type="ECO:0000259" key="15">
    <source>
        <dbReference type="Pfam" id="PF22691"/>
    </source>
</evidence>
<feature type="domain" description="GPI inositol-deacylase PGAP1-like alpha/beta" evidence="14">
    <location>
        <begin position="102"/>
        <end position="371"/>
    </location>
</feature>
<feature type="transmembrane region" description="Helical" evidence="12">
    <location>
        <begin position="896"/>
        <end position="921"/>
    </location>
</feature>
<dbReference type="InterPro" id="IPR056824">
    <property type="entry name" value="PGAP1_TMD"/>
</dbReference>
<keyword evidence="3 12" id="KW-0813">Transport</keyword>
<dbReference type="Proteomes" id="UP001342314">
    <property type="component" value="Unassembled WGS sequence"/>
</dbReference>
<dbReference type="GO" id="GO:0008289">
    <property type="term" value="F:lipid binding"/>
    <property type="evidence" value="ECO:0007669"/>
    <property type="project" value="UniProtKB-KW"/>
</dbReference>
<comment type="similarity">
    <text evidence="2 12">Belongs to the GPI inositol-deacylase family.</text>
</comment>
<dbReference type="GO" id="GO:0006505">
    <property type="term" value="P:GPI anchor metabolic process"/>
    <property type="evidence" value="ECO:0007669"/>
    <property type="project" value="TreeGrafter"/>
</dbReference>
<keyword evidence="6 12" id="KW-0256">Endoplasmic reticulum</keyword>
<name>A0AAV5GIT2_9BASI</name>
<dbReference type="InterPro" id="IPR029058">
    <property type="entry name" value="AB_hydrolase_fold"/>
</dbReference>
<evidence type="ECO:0000256" key="4">
    <source>
        <dbReference type="ARBA" id="ARBA00022692"/>
    </source>
</evidence>
<organism evidence="17 18">
    <name type="scientific">Rhodotorula paludigena</name>
    <dbReference type="NCBI Taxonomy" id="86838"/>
    <lineage>
        <taxon>Eukaryota</taxon>
        <taxon>Fungi</taxon>
        <taxon>Dikarya</taxon>
        <taxon>Basidiomycota</taxon>
        <taxon>Pucciniomycotina</taxon>
        <taxon>Microbotryomycetes</taxon>
        <taxon>Sporidiobolales</taxon>
        <taxon>Sporidiobolaceae</taxon>
        <taxon>Rhodotorula</taxon>
    </lineage>
</organism>
<dbReference type="InterPro" id="IPR039529">
    <property type="entry name" value="PGAP1/BST1"/>
</dbReference>
<evidence type="ECO:0000256" key="10">
    <source>
        <dbReference type="ARBA" id="ARBA00023121"/>
    </source>
</evidence>
<dbReference type="Pfam" id="PF25140">
    <property type="entry name" value="PGAP1_TMD"/>
    <property type="match status" value="1"/>
</dbReference>
<dbReference type="EMBL" id="BQKY01000005">
    <property type="protein sequence ID" value="GJN89755.1"/>
    <property type="molecule type" value="Genomic_DNA"/>
</dbReference>
<sequence>MARFRFDSDDALGSLEEESHVQSEHQTPHYPPGSLPSGARGGGAGSCQMSFMSPSYLHLAGFGREFTRLGNGPWGLYLYREAGWDDDPVIDPDSPRNDRLRLTGTPVLFVPGNAGSFRQVRSLAAAAARTWSEVPGVRRKGVATRDGAASLDFFTLDFNDDFSAFHGQTLLDQAEYTADCIRYILSLYANHEDEATGRDRRPDPTAVIVVGHSMGGIVARAAFLNPHYQSYSISTLITFATPHAVPPVTVDPGVDRVYDAINSYWRDAYELSSTLTSTYASLAPPSPALPAFRAPPHEELRDLVLISISGGLSDVTIASESVSLSSLVPTSGSNGFTVFTTAIPGVQTPIDHLAILWCRQLMYQVASGLLSIVDVRRAEGVLPREERIAELSRRWLGSGVERPALDKAELRDSDPAMSARRVPLEALERGAPLQQLEVGQRLVVRPADAPRGRQAFVLPVPPSRTYTGPRVFSLLTSASIGRKKVEQHVEVWACRHFGAAADPEAGDSTETMCAPLFPQHVASMPASPHAPTSPILPAPIEEGRTSLVSLEAEQLEGKDSIVVIVKEGARDDWVIAEFADRDKRVQVVDKGALQLLGGHKTEALPAHPALVSEIWLPALDTSLLTLKLHVYRSECQEKDSLFAPLLRQHSPVLHETKYFPNVRRAALYTHASGPYLPPPASPFASSGTRLQFFLDPTCAHEPGKPDLALEIRVDVWATLGALVVRYRMAMVTVPFALVMLVFGKQVKEYNTGSAFPPFGATFSTFARRTFPALVLGLLALSYIQTALLNSHSSSHDHLASAEPGHHRHSHLALPPSWIANALLGNAGSFWAPLAPFLVFSLLGVVVLEYWALYAIVAGGAWMIKLVQAKGPARLKALFPIAEPAETLPLQRILTMIVLLLIVLFFAPYQFAFLVIALVHLFSTMRILAQAQETVATSSTPGAASSAITPAAAKRLWDRYHYSFSVLFVLVTLLPINALILVVWVRNLAVGWLAPFSSDHNVLMVFGFLANVEALHSGKMLQRSTGGRFSPLVTAAAFVIPAAYSLLYGIRFAHRLYSLANLGSVWLALGSSDAFVGADPNVLANAAEGASGVPGAGVGSTGKRRTSAPPEPVGDLLTADGVARKTQKAYIVGVGQTAFEKPRNRVDYPELAVEAATKALLDAGVTYDDIEQAFAGYVYGDSTCGQRALYALGMTKIPIINMAPGSLSTIFDDRDAPLSKTVGLMNDMEKFSSGPFAAQIFGNGGQEYCERYGASWDDIAKIAAKSHTHSVNNPYAQFHQAKSVDEVLKDKKVTSYLTRAMCCPTSDGAACAIVCSEAFLRAHKLENQAIEIVSQAMTTDSPRLFNDRSSIELAGADMTRAAAKEAFDKAGITPDDVQVVELHDCFAANELMTYDALGLCPPGKAHELVRKGDNTYGGKWVVNASGGLLAKGHPLGATGLGMTFYLVNQLRGWAGAMQDPRCVPGQLEKEGKTAYALAHNLGLGGSCVVSILRRPSFYTAEQKPDGRDRLGYNHAAECRPVSTADVDNVKSKKAFSKWAEANL</sequence>
<evidence type="ECO:0000256" key="2">
    <source>
        <dbReference type="ARBA" id="ARBA00006931"/>
    </source>
</evidence>
<dbReference type="Gene3D" id="3.40.50.1820">
    <property type="entry name" value="alpha/beta hydrolase"/>
    <property type="match status" value="1"/>
</dbReference>
<evidence type="ECO:0000256" key="6">
    <source>
        <dbReference type="ARBA" id="ARBA00022824"/>
    </source>
</evidence>
<evidence type="ECO:0000259" key="16">
    <source>
        <dbReference type="Pfam" id="PF25140"/>
    </source>
</evidence>
<dbReference type="Pfam" id="PF07819">
    <property type="entry name" value="PGAP1"/>
    <property type="match status" value="1"/>
</dbReference>
<comment type="subcellular location">
    <subcellularLocation>
        <location evidence="1">Endoplasmic reticulum membrane</location>
        <topology evidence="1">Multi-pass membrane protein</topology>
    </subcellularLocation>
</comment>
<dbReference type="CDD" id="cd00829">
    <property type="entry name" value="SCP-x_thiolase"/>
    <property type="match status" value="1"/>
</dbReference>
<feature type="transmembrane region" description="Helical" evidence="12">
    <location>
        <begin position="961"/>
        <end position="984"/>
    </location>
</feature>
<evidence type="ECO:0000313" key="17">
    <source>
        <dbReference type="EMBL" id="GJN89755.1"/>
    </source>
</evidence>
<keyword evidence="8 12" id="KW-1133">Transmembrane helix</keyword>
<keyword evidence="4 12" id="KW-0812">Transmembrane</keyword>
<feature type="transmembrane region" description="Helical" evidence="12">
    <location>
        <begin position="991"/>
        <end position="1011"/>
    </location>
</feature>
<proteinExistence type="inferred from homology"/>
<reference evidence="17 18" key="1">
    <citation type="submission" date="2021-12" db="EMBL/GenBank/DDBJ databases">
        <title>High titer production of polyol ester of fatty acids by Rhodotorula paludigena BS15 towards product separation-free biomass refinery.</title>
        <authorList>
            <person name="Mano J."/>
            <person name="Ono H."/>
            <person name="Tanaka T."/>
            <person name="Naito K."/>
            <person name="Sushida H."/>
            <person name="Ike M."/>
            <person name="Tokuyasu K."/>
            <person name="Kitaoka M."/>
        </authorList>
    </citation>
    <scope>NUCLEOTIDE SEQUENCE [LARGE SCALE GENOMIC DNA]</scope>
    <source>
        <strain evidence="17 18">BS15</strain>
    </source>
</reference>
<protein>
    <recommendedName>
        <fullName evidence="12">GPI inositol-deacylase</fullName>
        <ecNumber evidence="12">3.1.-.-</ecNumber>
    </recommendedName>
</protein>
<evidence type="ECO:0000256" key="7">
    <source>
        <dbReference type="ARBA" id="ARBA00022927"/>
    </source>
</evidence>
<evidence type="ECO:0000256" key="8">
    <source>
        <dbReference type="ARBA" id="ARBA00022989"/>
    </source>
</evidence>
<feature type="domain" description="Thiolase C-terminal" evidence="15">
    <location>
        <begin position="1356"/>
        <end position="1471"/>
    </location>
</feature>
<keyword evidence="5 12" id="KW-0378">Hydrolase</keyword>
<keyword evidence="11 12" id="KW-0472">Membrane</keyword>
<dbReference type="EC" id="3.1.-.-" evidence="12"/>
<dbReference type="GO" id="GO:0005789">
    <property type="term" value="C:endoplasmic reticulum membrane"/>
    <property type="evidence" value="ECO:0007669"/>
    <property type="project" value="UniProtKB-SubCell"/>
</dbReference>
<accession>A0AAV5GIT2</accession>
<dbReference type="SUPFAM" id="SSF53474">
    <property type="entry name" value="alpha/beta-Hydrolases"/>
    <property type="match status" value="1"/>
</dbReference>
<gene>
    <name evidence="17" type="ORF">Rhopal_002744-T1</name>
</gene>
<dbReference type="Gene3D" id="3.40.47.10">
    <property type="match status" value="2"/>
</dbReference>
<dbReference type="InterPro" id="IPR016039">
    <property type="entry name" value="Thiolase-like"/>
</dbReference>
<evidence type="ECO:0000256" key="12">
    <source>
        <dbReference type="RuleBase" id="RU365011"/>
    </source>
</evidence>
<comment type="caution">
    <text evidence="17">The sequence shown here is derived from an EMBL/GenBank/DDBJ whole genome shotgun (WGS) entry which is preliminary data.</text>
</comment>
<feature type="domain" description="GPI inositol-deacylase transmembrane" evidence="16">
    <location>
        <begin position="731"/>
        <end position="1068"/>
    </location>
</feature>
<keyword evidence="9" id="KW-0445">Lipid transport</keyword>
<feature type="region of interest" description="Disordered" evidence="13">
    <location>
        <begin position="1091"/>
        <end position="1113"/>
    </location>
</feature>
<dbReference type="GO" id="GO:0016747">
    <property type="term" value="F:acyltransferase activity, transferring groups other than amino-acyl groups"/>
    <property type="evidence" value="ECO:0007669"/>
    <property type="project" value="InterPro"/>
</dbReference>
<evidence type="ECO:0000256" key="1">
    <source>
        <dbReference type="ARBA" id="ARBA00004477"/>
    </source>
</evidence>
<feature type="region of interest" description="Disordered" evidence="13">
    <location>
        <begin position="15"/>
        <end position="44"/>
    </location>
</feature>
<evidence type="ECO:0000256" key="13">
    <source>
        <dbReference type="SAM" id="MobiDB-lite"/>
    </source>
</evidence>
<keyword evidence="10" id="KW-0446">Lipid-binding</keyword>
<dbReference type="GO" id="GO:0015031">
    <property type="term" value="P:protein transport"/>
    <property type="evidence" value="ECO:0007669"/>
    <property type="project" value="UniProtKB-KW"/>
</dbReference>
<dbReference type="InterPro" id="IPR055140">
    <property type="entry name" value="Thiolase_C_2"/>
</dbReference>
<evidence type="ECO:0000256" key="5">
    <source>
        <dbReference type="ARBA" id="ARBA00022801"/>
    </source>
</evidence>
<comment type="function">
    <text evidence="12">Involved in inositol deacylation of GPI-anchored proteins which plays important roles in the quality control and ER-associated degradation of GPI-anchored proteins.</text>
</comment>
<keyword evidence="7 12" id="KW-0653">Protein transport</keyword>
<dbReference type="GO" id="GO:0006888">
    <property type="term" value="P:endoplasmic reticulum to Golgi vesicle-mediated transport"/>
    <property type="evidence" value="ECO:0007669"/>
    <property type="project" value="TreeGrafter"/>
</dbReference>
<dbReference type="Pfam" id="PF25141">
    <property type="entry name" value="PGAP1_2nd"/>
    <property type="match status" value="1"/>
</dbReference>
<dbReference type="SUPFAM" id="SSF53901">
    <property type="entry name" value="Thiolase-like"/>
    <property type="match status" value="1"/>
</dbReference>
<feature type="compositionally biased region" description="Basic and acidic residues" evidence="13">
    <location>
        <begin position="17"/>
        <end position="27"/>
    </location>
</feature>
<evidence type="ECO:0000259" key="14">
    <source>
        <dbReference type="Pfam" id="PF07819"/>
    </source>
</evidence>
<feature type="transmembrane region" description="Helical" evidence="12">
    <location>
        <begin position="836"/>
        <end position="863"/>
    </location>
</feature>
<dbReference type="PANTHER" id="PTHR15495:SF7">
    <property type="entry name" value="GPI INOSITOL-DEACYLASE"/>
    <property type="match status" value="1"/>
</dbReference>
<evidence type="ECO:0000313" key="18">
    <source>
        <dbReference type="Proteomes" id="UP001342314"/>
    </source>
</evidence>
<dbReference type="GO" id="GO:0050185">
    <property type="term" value="F:phosphatidylinositol deacylase activity"/>
    <property type="evidence" value="ECO:0007669"/>
    <property type="project" value="TreeGrafter"/>
</dbReference>
<evidence type="ECO:0000256" key="9">
    <source>
        <dbReference type="ARBA" id="ARBA00023055"/>
    </source>
</evidence>
<evidence type="ECO:0000256" key="3">
    <source>
        <dbReference type="ARBA" id="ARBA00022448"/>
    </source>
</evidence>
<dbReference type="InterPro" id="IPR012908">
    <property type="entry name" value="PGAP1-ab_dom-like"/>
</dbReference>
<feature type="transmembrane region" description="Helical" evidence="12">
    <location>
        <begin position="715"/>
        <end position="742"/>
    </location>
</feature>